<evidence type="ECO:0000313" key="10">
    <source>
        <dbReference type="Proteomes" id="UP000679779"/>
    </source>
</evidence>
<protein>
    <submittedName>
        <fullName evidence="9">Transcriptional regulator MtlR</fullName>
    </submittedName>
</protein>
<proteinExistence type="predicted"/>
<dbReference type="InterPro" id="IPR002178">
    <property type="entry name" value="PTS_EIIA_type-2_dom"/>
</dbReference>
<dbReference type="AlphaFoldDB" id="A0A919XJF4"/>
<feature type="region of interest" description="Disordered" evidence="5">
    <location>
        <begin position="511"/>
        <end position="548"/>
    </location>
</feature>
<evidence type="ECO:0000256" key="3">
    <source>
        <dbReference type="ARBA" id="ARBA00023015"/>
    </source>
</evidence>
<sequence length="724" mass="80970">MELTHRVRQILDLLLRSPYESTVAEIARSIRVSPRTVHRELDAVESYLHRHGITLHRKAGSGLSVEGKPDEIEKVRSELLIPANVEYSADERQIYLLCRLLASKEPVKLFALAHEMKVTVPTVGADLDDLADWIGKQGLLLIRRRGYGVEITGSEPLIREAIRTLVRFRLDDLPLIAGAGQTPLHPVDAKIAALAGADRITAIEDILWKWEEQDQEEAFSEDAYTDLLIRLSIAASRIRSGVEVSEAEAERLVNLRRFDRPGEPPPADTKLKAAATLCSQLGERLNMAYSAAEVKYAAELLERASAHSSEMLPADDLELAGSVRSLIRKMGELDANDYAADRSLRDGLFIHLKAAIERITAGERIRNPLLETIRKDYSELFGRVRQAADAVFPSISVPDEEIAFLVMHFGASRERLGQIHQDVRAVIVCTSGIGSSKMLAARLRREFPQLQIVEQASWYEAARIPRTDYDLIISTVDLSLPEEQYMKLSPLLTPAEADKLRDYIRKRGMQKARDGTWADKPPPGLPDDFGPPSEALKSPAGQSEADGMSEMEGLHSLNKTVQQSIELLEAFRVLPLRITGEPSLGQWLRAACNHPELREVVGDPEAVVLQLLQREQQGTQMIPGTELALFHTRSEVVKRPALMLFELDRPFKMDDSGPIELSRFLLMLAPRQLTGESLKVLSEISATLLDSDMIEALAEGREHRIRDLMSAHLRAYLKNKLERE</sequence>
<keyword evidence="2" id="KW-0677">Repeat</keyword>
<keyword evidence="10" id="KW-1185">Reference proteome</keyword>
<dbReference type="Gene3D" id="3.40.50.2300">
    <property type="match status" value="1"/>
</dbReference>
<evidence type="ECO:0000256" key="4">
    <source>
        <dbReference type="ARBA" id="ARBA00023163"/>
    </source>
</evidence>
<dbReference type="InterPro" id="IPR036095">
    <property type="entry name" value="PTS_EIIB-like_sf"/>
</dbReference>
<dbReference type="InterPro" id="IPR050661">
    <property type="entry name" value="BglG_antiterminators"/>
</dbReference>
<dbReference type="RefSeq" id="WP_212958704.1">
    <property type="nucleotide sequence ID" value="NZ_BORQ01000008.1"/>
</dbReference>
<dbReference type="InterPro" id="IPR011608">
    <property type="entry name" value="PRD"/>
</dbReference>
<dbReference type="PROSITE" id="PS51094">
    <property type="entry name" value="PTS_EIIA_TYPE_2"/>
    <property type="match status" value="1"/>
</dbReference>
<dbReference type="Gene3D" id="3.40.930.10">
    <property type="entry name" value="Mannitol-specific EII, Chain A"/>
    <property type="match status" value="1"/>
</dbReference>
<dbReference type="SUPFAM" id="SSF63520">
    <property type="entry name" value="PTS-regulatory domain, PRD"/>
    <property type="match status" value="1"/>
</dbReference>
<dbReference type="PROSITE" id="PS51099">
    <property type="entry name" value="PTS_EIIB_TYPE_2"/>
    <property type="match status" value="1"/>
</dbReference>
<dbReference type="InterPro" id="IPR013011">
    <property type="entry name" value="PTS_EIIB_2"/>
</dbReference>
<evidence type="ECO:0000313" key="9">
    <source>
        <dbReference type="EMBL" id="GIO34037.1"/>
    </source>
</evidence>
<dbReference type="GO" id="GO:0009401">
    <property type="term" value="P:phosphoenolpyruvate-dependent sugar phosphotransferase system"/>
    <property type="evidence" value="ECO:0007669"/>
    <property type="project" value="InterPro"/>
</dbReference>
<gene>
    <name evidence="9" type="primary">mtlR</name>
    <name evidence="9" type="ORF">J2TS6_51780</name>
</gene>
<keyword evidence="1" id="KW-0808">Transferase</keyword>
<dbReference type="InterPro" id="IPR003501">
    <property type="entry name" value="PTS_EIIB_2/3"/>
</dbReference>
<dbReference type="Pfam" id="PF00359">
    <property type="entry name" value="PTS_EIIA_2"/>
    <property type="match status" value="1"/>
</dbReference>
<dbReference type="CDD" id="cd05568">
    <property type="entry name" value="PTS_IIB_bgl_like"/>
    <property type="match status" value="1"/>
</dbReference>
<name>A0A919XJF4_9BACL</name>
<dbReference type="GO" id="GO:0006355">
    <property type="term" value="P:regulation of DNA-templated transcription"/>
    <property type="evidence" value="ECO:0007669"/>
    <property type="project" value="InterPro"/>
</dbReference>
<keyword evidence="4" id="KW-0804">Transcription</keyword>
<accession>A0A919XJF4</accession>
<feature type="domain" description="PTS EIIB type-2" evidence="7">
    <location>
        <begin position="423"/>
        <end position="512"/>
    </location>
</feature>
<dbReference type="PROSITE" id="PS51372">
    <property type="entry name" value="PRD_2"/>
    <property type="match status" value="1"/>
</dbReference>
<evidence type="ECO:0000256" key="5">
    <source>
        <dbReference type="SAM" id="MobiDB-lite"/>
    </source>
</evidence>
<evidence type="ECO:0000259" key="7">
    <source>
        <dbReference type="PROSITE" id="PS51099"/>
    </source>
</evidence>
<evidence type="ECO:0000256" key="1">
    <source>
        <dbReference type="ARBA" id="ARBA00022679"/>
    </source>
</evidence>
<dbReference type="PANTHER" id="PTHR30185:SF18">
    <property type="entry name" value="TRANSCRIPTIONAL REGULATOR MTLR"/>
    <property type="match status" value="1"/>
</dbReference>
<evidence type="ECO:0000259" key="8">
    <source>
        <dbReference type="PROSITE" id="PS51372"/>
    </source>
</evidence>
<dbReference type="SUPFAM" id="SSF55804">
    <property type="entry name" value="Phoshotransferase/anion transport protein"/>
    <property type="match status" value="1"/>
</dbReference>
<dbReference type="InterPro" id="IPR016152">
    <property type="entry name" value="PTrfase/Anion_transptr"/>
</dbReference>
<keyword evidence="3" id="KW-0805">Transcription regulation</keyword>
<feature type="domain" description="PTS EIIA type-2" evidence="6">
    <location>
        <begin position="566"/>
        <end position="712"/>
    </location>
</feature>
<evidence type="ECO:0000259" key="6">
    <source>
        <dbReference type="PROSITE" id="PS51094"/>
    </source>
</evidence>
<organism evidence="9 10">
    <name type="scientific">Paenibacillus albilobatus</name>
    <dbReference type="NCBI Taxonomy" id="2716884"/>
    <lineage>
        <taxon>Bacteria</taxon>
        <taxon>Bacillati</taxon>
        <taxon>Bacillota</taxon>
        <taxon>Bacilli</taxon>
        <taxon>Bacillales</taxon>
        <taxon>Paenibacillaceae</taxon>
        <taxon>Paenibacillus</taxon>
    </lineage>
</organism>
<dbReference type="SUPFAM" id="SSF52794">
    <property type="entry name" value="PTS system IIB component-like"/>
    <property type="match status" value="1"/>
</dbReference>
<dbReference type="Proteomes" id="UP000679779">
    <property type="component" value="Unassembled WGS sequence"/>
</dbReference>
<dbReference type="EMBL" id="BORQ01000008">
    <property type="protein sequence ID" value="GIO34037.1"/>
    <property type="molecule type" value="Genomic_DNA"/>
</dbReference>
<feature type="domain" description="PRD" evidence="8">
    <location>
        <begin position="314"/>
        <end position="419"/>
    </location>
</feature>
<reference evidence="9" key="1">
    <citation type="submission" date="2021-03" db="EMBL/GenBank/DDBJ databases">
        <title>Antimicrobial resistance genes in bacteria isolated from Japanese honey, and their potential for conferring macrolide and lincosamide resistance in the American foulbrood pathogen Paenibacillus larvae.</title>
        <authorList>
            <person name="Okamoto M."/>
            <person name="Kumagai M."/>
            <person name="Kanamori H."/>
            <person name="Takamatsu D."/>
        </authorList>
    </citation>
    <scope>NUCLEOTIDE SEQUENCE</scope>
    <source>
        <strain evidence="9">J2TS6</strain>
    </source>
</reference>
<dbReference type="InterPro" id="IPR036634">
    <property type="entry name" value="PRD_sf"/>
</dbReference>
<dbReference type="GO" id="GO:0008982">
    <property type="term" value="F:protein-N(PI)-phosphohistidine-sugar phosphotransferase activity"/>
    <property type="evidence" value="ECO:0007669"/>
    <property type="project" value="InterPro"/>
</dbReference>
<evidence type="ECO:0000256" key="2">
    <source>
        <dbReference type="ARBA" id="ARBA00022737"/>
    </source>
</evidence>
<dbReference type="Pfam" id="PF00874">
    <property type="entry name" value="PRD"/>
    <property type="match status" value="1"/>
</dbReference>
<dbReference type="Gene3D" id="1.10.1790.10">
    <property type="entry name" value="PRD domain"/>
    <property type="match status" value="1"/>
</dbReference>
<dbReference type="Pfam" id="PF02302">
    <property type="entry name" value="PTS_IIB"/>
    <property type="match status" value="1"/>
</dbReference>
<dbReference type="PANTHER" id="PTHR30185">
    <property type="entry name" value="CRYPTIC BETA-GLUCOSIDE BGL OPERON ANTITERMINATOR"/>
    <property type="match status" value="1"/>
</dbReference>
<comment type="caution">
    <text evidence="9">The sequence shown here is derived from an EMBL/GenBank/DDBJ whole genome shotgun (WGS) entry which is preliminary data.</text>
</comment>